<comment type="similarity">
    <text evidence="1 5">Belongs to the type-B carboxylesterase/lipase family.</text>
</comment>
<evidence type="ECO:0000256" key="1">
    <source>
        <dbReference type="ARBA" id="ARBA00005964"/>
    </source>
</evidence>
<dbReference type="Pfam" id="PF00135">
    <property type="entry name" value="COesterase"/>
    <property type="match status" value="2"/>
</dbReference>
<dbReference type="GO" id="GO:0052689">
    <property type="term" value="F:carboxylic ester hydrolase activity"/>
    <property type="evidence" value="ECO:0007669"/>
    <property type="project" value="UniProtKB-KW"/>
</dbReference>
<dbReference type="InterPro" id="IPR016186">
    <property type="entry name" value="C-type_lectin-like/link_sf"/>
</dbReference>
<sequence>MVWIHGGGFLRGNGQPSIPGSIRNIVNRGVVLVLIQYRLGVLGLFQQAIMESGTAHLCFEDSLGATYQNFRYVSRACGFTFDMWNSGNYSMITECLMNMDPDHLIGYMMAADGNVPNALCYNMVQDNNFFPGTPRSLAKNRKNIPTIIGTNKDEWGTFELIYIMNSPTKLTNYTRAFSEFRLTQVFANFLGDQTQDALRLLESLYLESNITDSDNLAWLNFVVDIGTTFFWTGPVGRDVQLNLQNNNPDVYVYEFTYYSGADSHKTFPGWKPVTHGAETSFIFMGWSEEDLENHSLNISDVNIANLFGEAWTNFAKTGKPTSDGSWKPATSAINNTAYYEIGWNSGARPAYRNLDQIQYNEILPTLIGVETPRLKPDYNNGSLLGCPLTFVQGKVNPHHCYSIFNTSMTKPDANYYCAQFFTSSRTTLKNIDNAFENSELLNYLGSNALAKTCNKPYIGLNKHGAGWRWDNSNGNYTNWDTNAGYPTSDPNAACVVINPSNGKWQNQNCNISECFICEMVFKPGVSQNTQPAPVTVTTSRGKVIGYHFDQGNDTKQLFYGQADIFEGIPYAQPPVGSLRFSVEALKFVQEEISNFGGDPTRVTIFGESAGAASVNAHTFSPLSQGIY</sequence>
<dbReference type="PANTHER" id="PTHR11559">
    <property type="entry name" value="CARBOXYLESTERASE"/>
    <property type="match status" value="1"/>
</dbReference>
<dbReference type="InterPro" id="IPR029058">
    <property type="entry name" value="AB_hydrolase_fold"/>
</dbReference>
<keyword evidence="4" id="KW-1015">Disulfide bond</keyword>
<dbReference type="InterPro" id="IPR050309">
    <property type="entry name" value="Type-B_Carboxylest/Lipase"/>
</dbReference>
<dbReference type="WBParaSite" id="ACRNAN_scaffold3961.g9026.t1">
    <property type="protein sequence ID" value="ACRNAN_scaffold3961.g9026.t1"/>
    <property type="gene ID" value="ACRNAN_scaffold3961.g9026"/>
</dbReference>
<dbReference type="PROSITE" id="PS00122">
    <property type="entry name" value="CARBOXYLESTERASE_B_1"/>
    <property type="match status" value="1"/>
</dbReference>
<dbReference type="SMART" id="SM00034">
    <property type="entry name" value="CLECT"/>
    <property type="match status" value="1"/>
</dbReference>
<feature type="domain" description="C-type lectin" evidence="6">
    <location>
        <begin position="396"/>
        <end position="518"/>
    </location>
</feature>
<dbReference type="Pfam" id="PF00059">
    <property type="entry name" value="Lectin_C"/>
    <property type="match status" value="1"/>
</dbReference>
<keyword evidence="3 5" id="KW-0378">Hydrolase</keyword>
<reference evidence="8" key="1">
    <citation type="submission" date="2022-11" db="UniProtKB">
        <authorList>
            <consortium name="WormBaseParasite"/>
        </authorList>
    </citation>
    <scope>IDENTIFICATION</scope>
</reference>
<dbReference type="InterPro" id="IPR016187">
    <property type="entry name" value="CTDL_fold"/>
</dbReference>
<dbReference type="InterPro" id="IPR019826">
    <property type="entry name" value="Carboxylesterase_B_AS"/>
</dbReference>
<evidence type="ECO:0000259" key="6">
    <source>
        <dbReference type="PROSITE" id="PS50041"/>
    </source>
</evidence>
<dbReference type="InterPro" id="IPR002018">
    <property type="entry name" value="CarbesteraseB"/>
</dbReference>
<organism evidence="7 8">
    <name type="scientific">Acrobeloides nanus</name>
    <dbReference type="NCBI Taxonomy" id="290746"/>
    <lineage>
        <taxon>Eukaryota</taxon>
        <taxon>Metazoa</taxon>
        <taxon>Ecdysozoa</taxon>
        <taxon>Nematoda</taxon>
        <taxon>Chromadorea</taxon>
        <taxon>Rhabditida</taxon>
        <taxon>Tylenchina</taxon>
        <taxon>Cephalobomorpha</taxon>
        <taxon>Cephaloboidea</taxon>
        <taxon>Cephalobidae</taxon>
        <taxon>Acrobeloides</taxon>
    </lineage>
</organism>
<dbReference type="SUPFAM" id="SSF53474">
    <property type="entry name" value="alpha/beta-Hydrolases"/>
    <property type="match status" value="2"/>
</dbReference>
<keyword evidence="7" id="KW-1185">Reference proteome</keyword>
<dbReference type="SUPFAM" id="SSF56436">
    <property type="entry name" value="C-type lectin-like"/>
    <property type="match status" value="1"/>
</dbReference>
<evidence type="ECO:0000313" key="7">
    <source>
        <dbReference type="Proteomes" id="UP000887540"/>
    </source>
</evidence>
<protein>
    <recommendedName>
        <fullName evidence="5">Carboxylic ester hydrolase</fullName>
        <ecNumber evidence="5">3.1.1.-</ecNumber>
    </recommendedName>
</protein>
<evidence type="ECO:0000313" key="8">
    <source>
        <dbReference type="WBParaSite" id="ACRNAN_scaffold3961.g9026.t1"/>
    </source>
</evidence>
<evidence type="ECO:0000256" key="3">
    <source>
        <dbReference type="ARBA" id="ARBA00022801"/>
    </source>
</evidence>
<dbReference type="AlphaFoldDB" id="A0A914DU80"/>
<dbReference type="InterPro" id="IPR001304">
    <property type="entry name" value="C-type_lectin-like"/>
</dbReference>
<dbReference type="Proteomes" id="UP000887540">
    <property type="component" value="Unplaced"/>
</dbReference>
<accession>A0A914DU80</accession>
<evidence type="ECO:0000256" key="4">
    <source>
        <dbReference type="ARBA" id="ARBA00023157"/>
    </source>
</evidence>
<dbReference type="PROSITE" id="PS50041">
    <property type="entry name" value="C_TYPE_LECTIN_2"/>
    <property type="match status" value="1"/>
</dbReference>
<keyword evidence="2" id="KW-0719">Serine esterase</keyword>
<evidence type="ECO:0000256" key="2">
    <source>
        <dbReference type="ARBA" id="ARBA00022487"/>
    </source>
</evidence>
<dbReference type="Gene3D" id="3.40.50.1820">
    <property type="entry name" value="alpha/beta hydrolase"/>
    <property type="match status" value="4"/>
</dbReference>
<proteinExistence type="inferred from homology"/>
<dbReference type="Gene3D" id="3.10.100.10">
    <property type="entry name" value="Mannose-Binding Protein A, subunit A"/>
    <property type="match status" value="1"/>
</dbReference>
<dbReference type="PROSITE" id="PS00615">
    <property type="entry name" value="C_TYPE_LECTIN_1"/>
    <property type="match status" value="1"/>
</dbReference>
<dbReference type="CDD" id="cd00037">
    <property type="entry name" value="CLECT"/>
    <property type="match status" value="1"/>
</dbReference>
<evidence type="ECO:0000256" key="5">
    <source>
        <dbReference type="RuleBase" id="RU361235"/>
    </source>
</evidence>
<name>A0A914DU80_9BILA</name>
<dbReference type="InterPro" id="IPR018378">
    <property type="entry name" value="C-type_lectin_CS"/>
</dbReference>
<dbReference type="EC" id="3.1.1.-" evidence="5"/>